<name>A0A0A9HNS2_ARUDO</name>
<accession>A0A0A9HNS2</accession>
<sequence>MLTMLCCSSSQRCRTWRSSRPSLQFLVRRRACTRTSTNVRSRRSATKRMT</sequence>
<protein>
    <submittedName>
        <fullName evidence="1">Uncharacterized protein</fullName>
    </submittedName>
</protein>
<reference evidence="1" key="2">
    <citation type="journal article" date="2015" name="Data Brief">
        <title>Shoot transcriptome of the giant reed, Arundo donax.</title>
        <authorList>
            <person name="Barrero R.A."/>
            <person name="Guerrero F.D."/>
            <person name="Moolhuijzen P."/>
            <person name="Goolsby J.A."/>
            <person name="Tidwell J."/>
            <person name="Bellgard S.E."/>
            <person name="Bellgard M.I."/>
        </authorList>
    </citation>
    <scope>NUCLEOTIDE SEQUENCE</scope>
    <source>
        <tissue evidence="1">Shoot tissue taken approximately 20 cm above the soil surface</tissue>
    </source>
</reference>
<reference evidence="1" key="1">
    <citation type="submission" date="2014-09" db="EMBL/GenBank/DDBJ databases">
        <authorList>
            <person name="Magalhaes I.L.F."/>
            <person name="Oliveira U."/>
            <person name="Santos F.R."/>
            <person name="Vidigal T.H.D.A."/>
            <person name="Brescovit A.D."/>
            <person name="Santos A.J."/>
        </authorList>
    </citation>
    <scope>NUCLEOTIDE SEQUENCE</scope>
    <source>
        <tissue evidence="1">Shoot tissue taken approximately 20 cm above the soil surface</tissue>
    </source>
</reference>
<proteinExistence type="predicted"/>
<evidence type="ECO:0000313" key="1">
    <source>
        <dbReference type="EMBL" id="JAE34528.1"/>
    </source>
</evidence>
<organism evidence="1">
    <name type="scientific">Arundo donax</name>
    <name type="common">Giant reed</name>
    <name type="synonym">Donax arundinaceus</name>
    <dbReference type="NCBI Taxonomy" id="35708"/>
    <lineage>
        <taxon>Eukaryota</taxon>
        <taxon>Viridiplantae</taxon>
        <taxon>Streptophyta</taxon>
        <taxon>Embryophyta</taxon>
        <taxon>Tracheophyta</taxon>
        <taxon>Spermatophyta</taxon>
        <taxon>Magnoliopsida</taxon>
        <taxon>Liliopsida</taxon>
        <taxon>Poales</taxon>
        <taxon>Poaceae</taxon>
        <taxon>PACMAD clade</taxon>
        <taxon>Arundinoideae</taxon>
        <taxon>Arundineae</taxon>
        <taxon>Arundo</taxon>
    </lineage>
</organism>
<dbReference type="AlphaFoldDB" id="A0A0A9HNS2"/>
<dbReference type="EMBL" id="GBRH01163368">
    <property type="protein sequence ID" value="JAE34528.1"/>
    <property type="molecule type" value="Transcribed_RNA"/>
</dbReference>